<dbReference type="GO" id="GO:0005576">
    <property type="term" value="C:extracellular region"/>
    <property type="evidence" value="ECO:0007669"/>
    <property type="project" value="UniProtKB-SubCell"/>
</dbReference>
<comment type="subcellular location">
    <subcellularLocation>
        <location evidence="1">Secreted</location>
    </subcellularLocation>
</comment>
<evidence type="ECO:0000256" key="1">
    <source>
        <dbReference type="ARBA" id="ARBA00004613"/>
    </source>
</evidence>
<dbReference type="InterPro" id="IPR050708">
    <property type="entry name" value="T6SS_VgrG/RHS"/>
</dbReference>
<dbReference type="NCBIfam" id="TIGR03696">
    <property type="entry name" value="Rhs_assc_core"/>
    <property type="match status" value="1"/>
</dbReference>
<dbReference type="PANTHER" id="PTHR32305">
    <property type="match status" value="1"/>
</dbReference>
<dbReference type="PANTHER" id="PTHR32305:SF15">
    <property type="entry name" value="PROTEIN RHSA-RELATED"/>
    <property type="match status" value="1"/>
</dbReference>
<feature type="chain" id="PRO_5006839894" description="Insecticide toxin TcdB middle/N-terminal domain-containing protein" evidence="5">
    <location>
        <begin position="21"/>
        <end position="2477"/>
    </location>
</feature>
<evidence type="ECO:0000256" key="3">
    <source>
        <dbReference type="ARBA" id="ARBA00022729"/>
    </source>
</evidence>
<evidence type="ECO:0000313" key="7">
    <source>
        <dbReference type="Proteomes" id="UP000069015"/>
    </source>
</evidence>
<evidence type="ECO:0000256" key="4">
    <source>
        <dbReference type="ARBA" id="ARBA00023026"/>
    </source>
</evidence>
<dbReference type="Gene3D" id="2.180.10.10">
    <property type="entry name" value="RHS repeat-associated core"/>
    <property type="match status" value="1"/>
</dbReference>
<dbReference type="InterPro" id="IPR003284">
    <property type="entry name" value="Sal_SpvB"/>
</dbReference>
<keyword evidence="2" id="KW-0964">Secreted</keyword>
<dbReference type="Pfam" id="PF03534">
    <property type="entry name" value="SpvB"/>
    <property type="match status" value="1"/>
</dbReference>
<dbReference type="GO" id="GO:0005737">
    <property type="term" value="C:cytoplasm"/>
    <property type="evidence" value="ECO:0007669"/>
    <property type="project" value="InterPro"/>
</dbReference>
<dbReference type="InterPro" id="IPR028994">
    <property type="entry name" value="Integrin_alpha_N"/>
</dbReference>
<dbReference type="RefSeq" id="WP_058797368.1">
    <property type="nucleotide sequence ID" value="NZ_CP013611.1"/>
</dbReference>
<protein>
    <recommendedName>
        <fullName evidence="8">Insecticide toxin TcdB middle/N-terminal domain-containing protein</fullName>
    </recommendedName>
</protein>
<dbReference type="InterPro" id="IPR013517">
    <property type="entry name" value="FG-GAP"/>
</dbReference>
<evidence type="ECO:0000256" key="2">
    <source>
        <dbReference type="ARBA" id="ARBA00022525"/>
    </source>
</evidence>
<organism evidence="6 7">
    <name type="scientific">Pseudoalteromonas rubra</name>
    <dbReference type="NCBI Taxonomy" id="43658"/>
    <lineage>
        <taxon>Bacteria</taxon>
        <taxon>Pseudomonadati</taxon>
        <taxon>Pseudomonadota</taxon>
        <taxon>Gammaproteobacteria</taxon>
        <taxon>Alteromonadales</taxon>
        <taxon>Pseudoalteromonadaceae</taxon>
        <taxon>Pseudoalteromonas</taxon>
    </lineage>
</organism>
<evidence type="ECO:0008006" key="8">
    <source>
        <dbReference type="Google" id="ProtNLM"/>
    </source>
</evidence>
<keyword evidence="3 5" id="KW-0732">Signal</keyword>
<dbReference type="KEGG" id="prr:AT705_16180"/>
<dbReference type="InterPro" id="IPR022385">
    <property type="entry name" value="Rhs_assc_core"/>
</dbReference>
<dbReference type="Pfam" id="PF13517">
    <property type="entry name" value="FG-GAP_3"/>
    <property type="match status" value="1"/>
</dbReference>
<feature type="signal peptide" evidence="5">
    <location>
        <begin position="1"/>
        <end position="20"/>
    </location>
</feature>
<dbReference type="SUPFAM" id="SSF69318">
    <property type="entry name" value="Integrin alpha N-terminal domain"/>
    <property type="match status" value="3"/>
</dbReference>
<evidence type="ECO:0000256" key="5">
    <source>
        <dbReference type="SAM" id="SignalP"/>
    </source>
</evidence>
<dbReference type="Proteomes" id="UP000069015">
    <property type="component" value="Chromosome 1"/>
</dbReference>
<proteinExistence type="predicted"/>
<name>A0A0U3IB55_9GAMM</name>
<sequence length="2477" mass="270586">MKTIIQIISLLFLFSSLAQASVAQSPSVYEDSSGNIYIQSPKQFVLIAGDINVPLHVYPTMGLLKLRYSNGQWTREVLSESQFRAIESQLQLSASLTERLRWQDIDGDGTRDYVLFTDASSYHDASLISIGTKSGAIRALKLPSGTNLANNYQLTDVNGDGRLDVKSGSEVFLASANGTFLYTGQGVVEPASKIDTTAGSFRVDETGQATYTVPVTLPKGPGGIKPSVSISYSSAAGVGNAGYGWNVAAASAITRCTKNIATDGKQQAVRMQKNDGYCLDGNRLILVSGSYGAANSTYRTELSNFMTIKAIGTDSSNTGPKGFVVESKDGDTKYYGDTSLSNDSDAFVKPAGSSAKGAHTWALKQVSDIFGNKITYHYTTNTSLGYHLLNYIAYGKVKVDFDYTDRNTRQYGYAHGGKVANVKRISGIEVTRGGEAYRYYNINGDGSKHDYIDSIQECTSISSDKSCKYALTFDYKKDTSDVGFAVAANQTSGIRTTTLLTDFNGDGRSDFLYTNSTGKVLSVKIAGHDTDVITSNLKSVNDFKLTDVNGDGYTDIIYAQTSGSTTKWYAKAYQPATQTVSDMICDDGVQPYSAELMHADYLEEVQSAETVSSEAFSQPASLSRTQLQGRGICYPHEYVERLSFSSAVALAPGYSSSTMFVDIDGDGLSDWLSSSGRKLAYRKNIESNNALGRDYGALDYFYEFSTADFSPDRSSQGCYSSHSIERKFTKSADINADGVSDFIVRLKTSYGPMHSQAGCPGSRTAYKYKLLLSKGTDEYSKFDYDFSGVEDIRFADLNGDGLSDLVFAKNSGWQYRLGTGNATAPLQSAKSLSILSAKMGTASYRGNVHFADVNQDNIADIIALNHAQVVDREGYCRWVGDGLPHGIEPEVPALAEEVGTASWQNCGTGYVWVDTTYTDGVQATVWTGKTTSATSIGYTAIKLGGELKGTGHTLKIGDIDGDGLVDVLRSSTATTSNATFAHYRNTMLSASVASHKLTKVTTGFGVETDINYKKISDDAVYTHLPAFNTLGKVNANFFSPKFGMWLVSSVYSDSNGSGSSAQQVGVKYKYSGFKIDKLGRGPQGFYEIETTDPQTNIKTTTRYHQSWPLTGKPQFTKSYAGDNLITHATSTFRQHTDKLGSLFVYLRHSDEKGWQVGSDGTRRPIKRIMVTNSYDSGLTDKWGNLTSNTTATYMPTGSGQDSWTVAHITSSTNAYYTGADYLRYGRLKSSSVRQLQYAKQGLSYSNLTRKTEFTYYDNLMLKSETVAPECAGSSTSRNNVNHCDASNKYTKTKHYDAFGNVKQIDVTVGSETRSSYTQYDSTGELVIRKANALNQAVTYLYNGVSNPDGRIESVTETSANGVSKTQLLNQWGEAAETRFANGTYQKSETLSCGSSSLCSSVSGHYYTKSTQSGIAAQYQVFDRYGRNVRNTKALVDGSVAYEDITYDRHNNPITKTLPYKSGETKYTIRYAFDGYNRLEKTTMPSGKVTNVEYLGHLTRTTDVGGSNDGYSAVSYKRDELQDVLGRTLYNTDPYTGSSSDNVNRVKFDYNAFGDIVSTTNAVYNSSTRQFKNTVTTTHYDRYGRKIKVEDPSRGTWQLYYNGFGEVVKEVNGRSETKETFYTKLGQVSRTVQLDKTVSGRSLVSCNVYGNSKSAHNIGKLTDSYQFRVTGSAPSCENLIANNTASISKHYTFDDLGRPESSVTKNAGGEFKTVSSYNSLGQVSQMALPNGMFVKSYYTNGQLRSNYDVATNKLLSKIERVDAQGRVTQQTFAGGVSRTQSFENDSAFIDSISISNATQTLYTVNYKHDIRGTTRHRISQYYEPGVGNDSFKFTESFGYENNGLQRLKTRTVSHASTRYGVSLRLANQTYSYDAYGNIKTNTNVGTYNYTNTNNPYQLTSVSGASGKRSYSMSYDSHGNIVNDGQRRFYYTQFDKPYKITKDNNTFTEFRYDEAGHRYYRKDVQLVNGSSQTKQVYYIGKVYELIKQSGGKNSSGSALPSQIEHRWYAGGVVISQVEGQAQKTQVAHSDMLGSTVLVTNDSGSAIAQYIYDPWGKQQRVYAASEMGSSLLPLTQMRAFTGHEQVDQLDIIHMNGRIYDANLGRFLQADPFIQFPGVTQSHNRYSYVLNNPLTYNDPSGYFLKKLMKITGLSSLLKAIAKIPILDAAVSIALGIYAPWALPLYQGLKTYAVTGSFGAALKAYVISSVTIGISEAIGTALPFETGGLTSLANVASHAMVGGITSVLQGGKFGHGFVSSMVTASMKGFMNPKTSNFGNAYTRTIIAGLVGGTVSELTGGKFANGAVTSAMQWWYNAEKGGLIEEAKKNARALREHIGNLNTKDRVDRARIAALAKEFGYIKGDGAQTIRSASTANIHKLAMMKALEPGLIKEMMPYATKIISGGTTMTGDPLGTLATAVGPVAPQAGFFGQARGILGVWDATLTADQYYNKSNGFMQVIHDIETSYINEVAPKCGETMRCW</sequence>
<dbReference type="EMBL" id="CP013611">
    <property type="protein sequence ID" value="ALU44359.1"/>
    <property type="molecule type" value="Genomic_DNA"/>
</dbReference>
<reference evidence="6 7" key="1">
    <citation type="submission" date="2015-12" db="EMBL/GenBank/DDBJ databases">
        <title>Complete genome sequence of Pseudoalteromonas rubra SCSIO 6842, harboring a conjugative plasmid.</title>
        <authorList>
            <person name="Li B."/>
            <person name="Wang X."/>
        </authorList>
    </citation>
    <scope>NUCLEOTIDE SEQUENCE [LARGE SCALE GENOMIC DNA]</scope>
    <source>
        <strain evidence="6 7">SCSIO 6842</strain>
    </source>
</reference>
<evidence type="ECO:0000313" key="6">
    <source>
        <dbReference type="EMBL" id="ALU44359.1"/>
    </source>
</evidence>
<gene>
    <name evidence="6" type="ORF">AT705_16180</name>
</gene>
<keyword evidence="4" id="KW-0843">Virulence</keyword>
<accession>A0A0U3IB55</accession>